<evidence type="ECO:0000259" key="3">
    <source>
        <dbReference type="PROSITE" id="PS50110"/>
    </source>
</evidence>
<sequence length="274" mass="30867">MRSIRTLLVDDEPIALRGLQQLLQTEDDIEIVGQCADGAAAIASIAELQPDLVFLDIQMPELSGFDVIAGIGLECMPMVIFVTAYDAYAIRAFEVHALDYVLKPVDPQRLQQALQQARRQMQNRHVPQQPESEAKTSNSMPTMLRAQIQNVLQELGWVEPQRWCKRLAIKHNGRVILIDINDVDKIEAAGNYVEIEVRRSEGNKSYLLRESLSSLEQRLDPAQFARIARSSIVNINSVQELQNMFNGDFVAVLKNGSKVNGSRRYREALDVLLN</sequence>
<evidence type="ECO:0000313" key="6">
    <source>
        <dbReference type="Proteomes" id="UP000643610"/>
    </source>
</evidence>
<dbReference type="Gene3D" id="2.40.50.1020">
    <property type="entry name" value="LytTr DNA-binding domain"/>
    <property type="match status" value="1"/>
</dbReference>
<feature type="modified residue" description="4-aspartylphosphate" evidence="1">
    <location>
        <position position="56"/>
    </location>
</feature>
<dbReference type="PROSITE" id="PS50110">
    <property type="entry name" value="RESPONSE_REGULATORY"/>
    <property type="match status" value="1"/>
</dbReference>
<dbReference type="RefSeq" id="WP_186890726.1">
    <property type="nucleotide sequence ID" value="NZ_JACOFU010000003.1"/>
</dbReference>
<feature type="region of interest" description="Disordered" evidence="2">
    <location>
        <begin position="116"/>
        <end position="139"/>
    </location>
</feature>
<dbReference type="Proteomes" id="UP000643610">
    <property type="component" value="Unassembled WGS sequence"/>
</dbReference>
<protein>
    <submittedName>
        <fullName evidence="5">Response regulator transcription factor</fullName>
    </submittedName>
</protein>
<name>A0ABR6XQA7_9BURK</name>
<dbReference type="InterPro" id="IPR011006">
    <property type="entry name" value="CheY-like_superfamily"/>
</dbReference>
<dbReference type="EMBL" id="JACOFU010000003">
    <property type="protein sequence ID" value="MBC3831686.1"/>
    <property type="molecule type" value="Genomic_DNA"/>
</dbReference>
<proteinExistence type="predicted"/>
<accession>A0ABR6XQA7</accession>
<dbReference type="SMART" id="SM00850">
    <property type="entry name" value="LytTR"/>
    <property type="match status" value="1"/>
</dbReference>
<dbReference type="PANTHER" id="PTHR37299">
    <property type="entry name" value="TRANSCRIPTIONAL REGULATOR-RELATED"/>
    <property type="match status" value="1"/>
</dbReference>
<dbReference type="InterPro" id="IPR046947">
    <property type="entry name" value="LytR-like"/>
</dbReference>
<dbReference type="SMART" id="SM00448">
    <property type="entry name" value="REC"/>
    <property type="match status" value="1"/>
</dbReference>
<dbReference type="Pfam" id="PF00072">
    <property type="entry name" value="Response_reg"/>
    <property type="match status" value="1"/>
</dbReference>
<dbReference type="Pfam" id="PF04397">
    <property type="entry name" value="LytTR"/>
    <property type="match status" value="1"/>
</dbReference>
<dbReference type="PROSITE" id="PS50930">
    <property type="entry name" value="HTH_LYTTR"/>
    <property type="match status" value="1"/>
</dbReference>
<organism evidence="5 6">
    <name type="scientific">Undibacterium amnicola</name>
    <dbReference type="NCBI Taxonomy" id="1834038"/>
    <lineage>
        <taxon>Bacteria</taxon>
        <taxon>Pseudomonadati</taxon>
        <taxon>Pseudomonadota</taxon>
        <taxon>Betaproteobacteria</taxon>
        <taxon>Burkholderiales</taxon>
        <taxon>Oxalobacteraceae</taxon>
        <taxon>Undibacterium</taxon>
    </lineage>
</organism>
<dbReference type="Gene3D" id="3.40.50.2300">
    <property type="match status" value="1"/>
</dbReference>
<reference evidence="5 6" key="1">
    <citation type="submission" date="2020-08" db="EMBL/GenBank/DDBJ databases">
        <title>Novel species isolated from subtropical streams in China.</title>
        <authorList>
            <person name="Lu H."/>
        </authorList>
    </citation>
    <scope>NUCLEOTIDE SEQUENCE [LARGE SCALE GENOMIC DNA]</scope>
    <source>
        <strain evidence="5 6">KCTC 52442</strain>
    </source>
</reference>
<evidence type="ECO:0000256" key="2">
    <source>
        <dbReference type="SAM" id="MobiDB-lite"/>
    </source>
</evidence>
<keyword evidence="1" id="KW-0597">Phosphoprotein</keyword>
<feature type="compositionally biased region" description="Polar residues" evidence="2">
    <location>
        <begin position="123"/>
        <end position="139"/>
    </location>
</feature>
<feature type="domain" description="HTH LytTR-type" evidence="4">
    <location>
        <begin position="167"/>
        <end position="274"/>
    </location>
</feature>
<dbReference type="InterPro" id="IPR007492">
    <property type="entry name" value="LytTR_DNA-bd_dom"/>
</dbReference>
<evidence type="ECO:0000313" key="5">
    <source>
        <dbReference type="EMBL" id="MBC3831686.1"/>
    </source>
</evidence>
<dbReference type="PANTHER" id="PTHR37299:SF1">
    <property type="entry name" value="STAGE 0 SPORULATION PROTEIN A HOMOLOG"/>
    <property type="match status" value="1"/>
</dbReference>
<evidence type="ECO:0000256" key="1">
    <source>
        <dbReference type="PROSITE-ProRule" id="PRU00169"/>
    </source>
</evidence>
<comment type="caution">
    <text evidence="5">The sequence shown here is derived from an EMBL/GenBank/DDBJ whole genome shotgun (WGS) entry which is preliminary data.</text>
</comment>
<gene>
    <name evidence="5" type="ORF">H8K33_09215</name>
</gene>
<dbReference type="SUPFAM" id="SSF52172">
    <property type="entry name" value="CheY-like"/>
    <property type="match status" value="1"/>
</dbReference>
<evidence type="ECO:0000259" key="4">
    <source>
        <dbReference type="PROSITE" id="PS50930"/>
    </source>
</evidence>
<keyword evidence="6" id="KW-1185">Reference proteome</keyword>
<feature type="domain" description="Response regulatory" evidence="3">
    <location>
        <begin position="5"/>
        <end position="118"/>
    </location>
</feature>
<dbReference type="InterPro" id="IPR001789">
    <property type="entry name" value="Sig_transdc_resp-reg_receiver"/>
</dbReference>